<evidence type="ECO:0000313" key="4">
    <source>
        <dbReference type="Proteomes" id="UP000016933"/>
    </source>
</evidence>
<dbReference type="PANTHER" id="PTHR24148">
    <property type="entry name" value="ANKYRIN REPEAT DOMAIN-CONTAINING PROTEIN 39 HOMOLOG-RELATED"/>
    <property type="match status" value="1"/>
</dbReference>
<organism evidence="3 4">
    <name type="scientific">Dothistroma septosporum (strain NZE10 / CBS 128990)</name>
    <name type="common">Red band needle blight fungus</name>
    <name type="synonym">Mycosphaerella pini</name>
    <dbReference type="NCBI Taxonomy" id="675120"/>
    <lineage>
        <taxon>Eukaryota</taxon>
        <taxon>Fungi</taxon>
        <taxon>Dikarya</taxon>
        <taxon>Ascomycota</taxon>
        <taxon>Pezizomycotina</taxon>
        <taxon>Dothideomycetes</taxon>
        <taxon>Dothideomycetidae</taxon>
        <taxon>Mycosphaerellales</taxon>
        <taxon>Mycosphaerellaceae</taxon>
        <taxon>Dothistroma</taxon>
    </lineage>
</organism>
<dbReference type="InterPro" id="IPR052895">
    <property type="entry name" value="HetReg/Transcr_Mod"/>
</dbReference>
<accession>N1PFS5</accession>
<proteinExistence type="predicted"/>
<dbReference type="OrthoDB" id="5386682at2759"/>
<feature type="compositionally biased region" description="Basic and acidic residues" evidence="1">
    <location>
        <begin position="448"/>
        <end position="465"/>
    </location>
</feature>
<protein>
    <recommendedName>
        <fullName evidence="2">Heterokaryon incompatibility domain-containing protein</fullName>
    </recommendedName>
</protein>
<dbReference type="PANTHER" id="PTHR24148:SF64">
    <property type="entry name" value="HETEROKARYON INCOMPATIBILITY DOMAIN-CONTAINING PROTEIN"/>
    <property type="match status" value="1"/>
</dbReference>
<reference evidence="4" key="1">
    <citation type="journal article" date="2012" name="PLoS Genet.">
        <title>The genomes of the fungal plant pathogens Cladosporium fulvum and Dothistroma septosporum reveal adaptation to different hosts and lifestyles but also signatures of common ancestry.</title>
        <authorList>
            <person name="de Wit P.J.G.M."/>
            <person name="van der Burgt A."/>
            <person name="Oekmen B."/>
            <person name="Stergiopoulos I."/>
            <person name="Abd-Elsalam K.A."/>
            <person name="Aerts A.L."/>
            <person name="Bahkali A.H."/>
            <person name="Beenen H.G."/>
            <person name="Chettri P."/>
            <person name="Cox M.P."/>
            <person name="Datema E."/>
            <person name="de Vries R.P."/>
            <person name="Dhillon B."/>
            <person name="Ganley A.R."/>
            <person name="Griffiths S.A."/>
            <person name="Guo Y."/>
            <person name="Hamelin R.C."/>
            <person name="Henrissat B."/>
            <person name="Kabir M.S."/>
            <person name="Jashni M.K."/>
            <person name="Kema G."/>
            <person name="Klaubauf S."/>
            <person name="Lapidus A."/>
            <person name="Levasseur A."/>
            <person name="Lindquist E."/>
            <person name="Mehrabi R."/>
            <person name="Ohm R.A."/>
            <person name="Owen T.J."/>
            <person name="Salamov A."/>
            <person name="Schwelm A."/>
            <person name="Schijlen E."/>
            <person name="Sun H."/>
            <person name="van den Burg H.A."/>
            <person name="van Ham R.C.H.J."/>
            <person name="Zhang S."/>
            <person name="Goodwin S.B."/>
            <person name="Grigoriev I.V."/>
            <person name="Collemare J."/>
            <person name="Bradshaw R.E."/>
        </authorList>
    </citation>
    <scope>NUCLEOTIDE SEQUENCE [LARGE SCALE GENOMIC DNA]</scope>
    <source>
        <strain evidence="4">NZE10 / CBS 128990</strain>
    </source>
</reference>
<evidence type="ECO:0000313" key="3">
    <source>
        <dbReference type="EMBL" id="EME40445.1"/>
    </source>
</evidence>
<feature type="compositionally biased region" description="Polar residues" evidence="1">
    <location>
        <begin position="414"/>
        <end position="424"/>
    </location>
</feature>
<keyword evidence="4" id="KW-1185">Reference proteome</keyword>
<dbReference type="InterPro" id="IPR010730">
    <property type="entry name" value="HET"/>
</dbReference>
<dbReference type="Proteomes" id="UP000016933">
    <property type="component" value="Unassembled WGS sequence"/>
</dbReference>
<feature type="domain" description="Heterokaryon incompatibility" evidence="2">
    <location>
        <begin position="1"/>
        <end position="74"/>
    </location>
</feature>
<feature type="compositionally biased region" description="Basic and acidic residues" evidence="1">
    <location>
        <begin position="427"/>
        <end position="439"/>
    </location>
</feature>
<evidence type="ECO:0000256" key="1">
    <source>
        <dbReference type="SAM" id="MobiDB-lite"/>
    </source>
</evidence>
<sequence>MGRIYEQADKVLAWLDAPDKSLESLRWFASATSYGPSQVHSKYWWRSSGEEGCREVMDIIFRLPYWTRKWIIQEIILARTVVLMLSDGEFAMREVEDAMISQEKLHMRRYPRSLPFAKLAIHRWNKRNSRTTAYPRTLSELLPMYESNDCKEPMDHVYALYNLIGDHREHLEVDYRQSQSTWCQKILLFLDKYEAPGKNNTIAMALRLVRLAPQARFDEMMSFSGEAPAEVTAVALDRGAIRPAEESAYSIHLRDHVEALHPGLRWTFQSQSHTAFRLSQKTATNTLERVSRRTLSFFEQPESQLYGMATMRVRDGDYIWQFLGTQFAFVCRSDPRDKSLVQVLGRCHLFKAPFTNEPPFGALVRATLSHEQPQQYRELRITELRLSIPDLFALAHSANDPGWPHAATELHSAVTESRAQQANPKITELHPTLERDRHSRGSSPSSRSLHEAVEKTRKLATESKESVGTALGMPPPSYDATTMRHTS</sequence>
<dbReference type="EMBL" id="KB446543">
    <property type="protein sequence ID" value="EME40445.1"/>
    <property type="molecule type" value="Genomic_DNA"/>
</dbReference>
<dbReference type="Pfam" id="PF06985">
    <property type="entry name" value="HET"/>
    <property type="match status" value="1"/>
</dbReference>
<dbReference type="AlphaFoldDB" id="N1PFS5"/>
<feature type="region of interest" description="Disordered" evidence="1">
    <location>
        <begin position="412"/>
        <end position="487"/>
    </location>
</feature>
<gene>
    <name evidence="3" type="ORF">DOTSEDRAFT_74128</name>
</gene>
<dbReference type="STRING" id="675120.N1PFS5"/>
<evidence type="ECO:0000259" key="2">
    <source>
        <dbReference type="Pfam" id="PF06985"/>
    </source>
</evidence>
<name>N1PFS5_DOTSN</name>
<reference evidence="3 4" key="2">
    <citation type="journal article" date="2012" name="PLoS Pathog.">
        <title>Diverse lifestyles and strategies of plant pathogenesis encoded in the genomes of eighteen Dothideomycetes fungi.</title>
        <authorList>
            <person name="Ohm R.A."/>
            <person name="Feau N."/>
            <person name="Henrissat B."/>
            <person name="Schoch C.L."/>
            <person name="Horwitz B.A."/>
            <person name="Barry K.W."/>
            <person name="Condon B.J."/>
            <person name="Copeland A.C."/>
            <person name="Dhillon B."/>
            <person name="Glaser F."/>
            <person name="Hesse C.N."/>
            <person name="Kosti I."/>
            <person name="LaButti K."/>
            <person name="Lindquist E.A."/>
            <person name="Lucas S."/>
            <person name="Salamov A.A."/>
            <person name="Bradshaw R.E."/>
            <person name="Ciuffetti L."/>
            <person name="Hamelin R.C."/>
            <person name="Kema G.H.J."/>
            <person name="Lawrence C."/>
            <person name="Scott J.A."/>
            <person name="Spatafora J.W."/>
            <person name="Turgeon B.G."/>
            <person name="de Wit P.J.G.M."/>
            <person name="Zhong S."/>
            <person name="Goodwin S.B."/>
            <person name="Grigoriev I.V."/>
        </authorList>
    </citation>
    <scope>NUCLEOTIDE SEQUENCE [LARGE SCALE GENOMIC DNA]</scope>
    <source>
        <strain evidence="4">NZE10 / CBS 128990</strain>
    </source>
</reference>
<dbReference type="HOGENOM" id="CLU_560225_0_0_1"/>